<reference evidence="1 2" key="1">
    <citation type="submission" date="2021-11" db="EMBL/GenBank/DDBJ databases">
        <title>Draft genome sequence of Paenibacillus profundus YoMME, a new Gram-positive bacteria with exoelectrogenic properties.</title>
        <authorList>
            <person name="Hubenova Y."/>
            <person name="Hubenova E."/>
            <person name="Manasiev Y."/>
            <person name="Peykov S."/>
            <person name="Mitov M."/>
        </authorList>
    </citation>
    <scope>NUCLEOTIDE SEQUENCE [LARGE SCALE GENOMIC DNA]</scope>
    <source>
        <strain evidence="1 2">YoMME</strain>
    </source>
</reference>
<protein>
    <submittedName>
        <fullName evidence="1">Polymer-forming cytoskeletal protein</fullName>
    </submittedName>
</protein>
<dbReference type="Pfam" id="PF04519">
    <property type="entry name" value="Bactofilin"/>
    <property type="match status" value="1"/>
</dbReference>
<dbReference type="InterPro" id="IPR007607">
    <property type="entry name" value="BacA/B"/>
</dbReference>
<proteinExistence type="predicted"/>
<evidence type="ECO:0000313" key="1">
    <source>
        <dbReference type="EMBL" id="MCE5171980.1"/>
    </source>
</evidence>
<dbReference type="RefSeq" id="WP_019421646.1">
    <property type="nucleotide sequence ID" value="NZ_JAJNBZ010000022.1"/>
</dbReference>
<sequence length="224" mass="23971">MSQHLRDIIISGMGSSSGGSFQRVRIDGVGEINGDIVCASFVSNGKGKIAGSIQTDKFEVRGMCTVKGNMQAVHSRIDGTASIDGRLIGETIEINGTASVAFDCEAEQFKSHGSFNIGGLLNAGAIDIKLLHSCHVREIGGENISVKQGKPLSVFNKLFSSLFSSPHLETDTIEGDKVVLEYTKARVVRGTQVIIGPGCEIDLVEYKQSVQLHENAQVNSHIKL</sequence>
<dbReference type="Proteomes" id="UP001199916">
    <property type="component" value="Unassembled WGS sequence"/>
</dbReference>
<name>A0ABS8YJ97_9BACL</name>
<accession>A0ABS8YJ97</accession>
<gene>
    <name evidence="1" type="ORF">LQV63_22110</name>
</gene>
<evidence type="ECO:0000313" key="2">
    <source>
        <dbReference type="Proteomes" id="UP001199916"/>
    </source>
</evidence>
<keyword evidence="2" id="KW-1185">Reference proteome</keyword>
<organism evidence="1 2">
    <name type="scientific">Paenibacillus profundus</name>
    <dbReference type="NCBI Taxonomy" id="1173085"/>
    <lineage>
        <taxon>Bacteria</taxon>
        <taxon>Bacillati</taxon>
        <taxon>Bacillota</taxon>
        <taxon>Bacilli</taxon>
        <taxon>Bacillales</taxon>
        <taxon>Paenibacillaceae</taxon>
        <taxon>Paenibacillus</taxon>
    </lineage>
</organism>
<comment type="caution">
    <text evidence="1">The sequence shown here is derived from an EMBL/GenBank/DDBJ whole genome shotgun (WGS) entry which is preliminary data.</text>
</comment>
<dbReference type="EMBL" id="JAJNBZ010000022">
    <property type="protein sequence ID" value="MCE5171980.1"/>
    <property type="molecule type" value="Genomic_DNA"/>
</dbReference>